<evidence type="ECO:0000256" key="9">
    <source>
        <dbReference type="SAM" id="SignalP"/>
    </source>
</evidence>
<name>A0A9X2N0V8_9BACL</name>
<evidence type="ECO:0000256" key="2">
    <source>
        <dbReference type="ARBA" id="ARBA00022692"/>
    </source>
</evidence>
<evidence type="ECO:0000256" key="3">
    <source>
        <dbReference type="ARBA" id="ARBA00022737"/>
    </source>
</evidence>
<feature type="chain" id="PRO_5040954203" evidence="9">
    <location>
        <begin position="25"/>
        <end position="671"/>
    </location>
</feature>
<protein>
    <submittedName>
        <fullName evidence="11">YIP1 family protein</fullName>
    </submittedName>
</protein>
<dbReference type="Gene3D" id="1.25.40.10">
    <property type="entry name" value="Tetratricopeptide repeat domain"/>
    <property type="match status" value="1"/>
</dbReference>
<feature type="repeat" description="TPR" evidence="6">
    <location>
        <begin position="383"/>
        <end position="416"/>
    </location>
</feature>
<feature type="transmembrane region" description="Helical" evidence="8">
    <location>
        <begin position="636"/>
        <end position="657"/>
    </location>
</feature>
<evidence type="ECO:0000256" key="4">
    <source>
        <dbReference type="ARBA" id="ARBA00022989"/>
    </source>
</evidence>
<feature type="transmembrane region" description="Helical" evidence="8">
    <location>
        <begin position="596"/>
        <end position="615"/>
    </location>
</feature>
<evidence type="ECO:0000313" key="12">
    <source>
        <dbReference type="Proteomes" id="UP001141950"/>
    </source>
</evidence>
<feature type="signal peptide" evidence="9">
    <location>
        <begin position="1"/>
        <end position="24"/>
    </location>
</feature>
<keyword evidence="6" id="KW-0802">TPR repeat</keyword>
<accession>A0A9X2N0V8</accession>
<dbReference type="RefSeq" id="WP_257451138.1">
    <property type="nucleotide sequence ID" value="NZ_JANIPJ010000022.1"/>
</dbReference>
<dbReference type="CDD" id="cd05819">
    <property type="entry name" value="NHL"/>
    <property type="match status" value="1"/>
</dbReference>
<dbReference type="Pfam" id="PF04893">
    <property type="entry name" value="Yip1"/>
    <property type="match status" value="1"/>
</dbReference>
<dbReference type="PROSITE" id="PS50005">
    <property type="entry name" value="TPR"/>
    <property type="match status" value="1"/>
</dbReference>
<keyword evidence="4 8" id="KW-1133">Transmembrane helix</keyword>
<comment type="caution">
    <text evidence="11">The sequence shown here is derived from an EMBL/GenBank/DDBJ whole genome shotgun (WGS) entry which is preliminary data.</text>
</comment>
<evidence type="ECO:0000256" key="8">
    <source>
        <dbReference type="SAM" id="Phobius"/>
    </source>
</evidence>
<dbReference type="InterPro" id="IPR019734">
    <property type="entry name" value="TPR_rpt"/>
</dbReference>
<organism evidence="11 12">
    <name type="scientific">Paenibacillus soyae</name>
    <dbReference type="NCBI Taxonomy" id="2969249"/>
    <lineage>
        <taxon>Bacteria</taxon>
        <taxon>Bacillati</taxon>
        <taxon>Bacillota</taxon>
        <taxon>Bacilli</taxon>
        <taxon>Bacillales</taxon>
        <taxon>Paenibacillaceae</taxon>
        <taxon>Paenibacillus</taxon>
    </lineage>
</organism>
<dbReference type="GO" id="GO:0008270">
    <property type="term" value="F:zinc ion binding"/>
    <property type="evidence" value="ECO:0007669"/>
    <property type="project" value="UniProtKB-KW"/>
</dbReference>
<keyword evidence="2 8" id="KW-0812">Transmembrane</keyword>
<dbReference type="SUPFAM" id="SSF63825">
    <property type="entry name" value="YWTD domain"/>
    <property type="match status" value="1"/>
</dbReference>
<feature type="transmembrane region" description="Helical" evidence="8">
    <location>
        <begin position="573"/>
        <end position="590"/>
    </location>
</feature>
<keyword evidence="9" id="KW-0732">Signal</keyword>
<evidence type="ECO:0000256" key="1">
    <source>
        <dbReference type="ARBA" id="ARBA00004141"/>
    </source>
</evidence>
<feature type="repeat" description="NHL" evidence="7">
    <location>
        <begin position="99"/>
        <end position="133"/>
    </location>
</feature>
<feature type="transmembrane region" description="Helical" evidence="8">
    <location>
        <begin position="494"/>
        <end position="515"/>
    </location>
</feature>
<gene>
    <name evidence="11" type="ORF">NQZ67_24450</name>
</gene>
<evidence type="ECO:0000256" key="6">
    <source>
        <dbReference type="PROSITE-ProRule" id="PRU00339"/>
    </source>
</evidence>
<dbReference type="InterPro" id="IPR050952">
    <property type="entry name" value="TRIM-NHL_E3_ligases"/>
</dbReference>
<feature type="domain" description="Yip1" evidence="10">
    <location>
        <begin position="478"/>
        <end position="646"/>
    </location>
</feature>
<dbReference type="InterPro" id="IPR006977">
    <property type="entry name" value="Yip1_dom"/>
</dbReference>
<dbReference type="InterPro" id="IPR011990">
    <property type="entry name" value="TPR-like_helical_dom_sf"/>
</dbReference>
<dbReference type="InterPro" id="IPR011042">
    <property type="entry name" value="6-blade_b-propeller_TolB-like"/>
</dbReference>
<dbReference type="PANTHER" id="PTHR24104:SF25">
    <property type="entry name" value="PROTEIN LIN-41"/>
    <property type="match status" value="1"/>
</dbReference>
<dbReference type="AlphaFoldDB" id="A0A9X2N0V8"/>
<dbReference type="PANTHER" id="PTHR24104">
    <property type="entry name" value="E3 UBIQUITIN-PROTEIN LIGASE NHLRC1-RELATED"/>
    <property type="match status" value="1"/>
</dbReference>
<keyword evidence="3" id="KW-0677">Repeat</keyword>
<dbReference type="Proteomes" id="UP001141950">
    <property type="component" value="Unassembled WGS sequence"/>
</dbReference>
<keyword evidence="5 8" id="KW-0472">Membrane</keyword>
<dbReference type="EMBL" id="JANIPJ010000022">
    <property type="protein sequence ID" value="MCR2807042.1"/>
    <property type="molecule type" value="Genomic_DNA"/>
</dbReference>
<comment type="subcellular location">
    <subcellularLocation>
        <location evidence="1">Membrane</location>
        <topology evidence="1">Multi-pass membrane protein</topology>
    </subcellularLocation>
</comment>
<evidence type="ECO:0000313" key="11">
    <source>
        <dbReference type="EMBL" id="MCR2807042.1"/>
    </source>
</evidence>
<sequence length="671" mass="75344">MRRFILLLLLASFAVLSVPDSTYAELPYRTAYYDANQSTWLRLQPIYEPAEMAGVKLGEPADVHAAHDDKVYVADKALNRIVVLDSDSRTVMTVGDDEGAGKLNAPQGVFVASDGEIYVADSGNQRVAVFGPDGAFDREYKKPDSSLLASVSFIPTKLVVDRRGVMYVCLNSAYQGLMRLSPDGEFKGFFGANKARQTVMSWIKQLILNKEQLAQELASLPLPVANVAADRDGFLLTATAGSYGSGAIRKLNAGGVDAFKNKTILNAHGIVDVASDSNGFLYIADTDSEGINIYDETGSPMFRFGLIDKETQQYGVIGFPTGIAVDSAFNVWVADGRTGTVHKFVRTEFGRDVMEALSLYRQGRYAESEARWERVYARNDMYNGTFQGLGKTYLQRGDYDKALDYLKTAFDTQGYSDAFWQVRLRWLQDHFATAVFIAAIAFALIAYAPRLARRLFRRYPLPSSWQRPMDELRNFRTIMFHPYEGFYKLKEAKVPWWIILLLLAAVTLVKIAQIYGTGFLFHPVERSQINLLGELAWFAVPWLTWIIANYLVCSVRDGEGRFREVIQGSTYALAPYLFLSVPTILLSNIVTLDERIVIDALNTIAIVWIAVMLVVMTQVIHNFDFTETLRNTGITLFAIGTMWVFVLIVSGLTYNLYDFFYQLYKEATFHG</sequence>
<dbReference type="Gene3D" id="2.120.10.30">
    <property type="entry name" value="TolB, C-terminal domain"/>
    <property type="match status" value="2"/>
</dbReference>
<evidence type="ECO:0000256" key="5">
    <source>
        <dbReference type="ARBA" id="ARBA00023136"/>
    </source>
</evidence>
<dbReference type="GO" id="GO:0016020">
    <property type="term" value="C:membrane"/>
    <property type="evidence" value="ECO:0007669"/>
    <property type="project" value="UniProtKB-SubCell"/>
</dbReference>
<evidence type="ECO:0000256" key="7">
    <source>
        <dbReference type="PROSITE-ProRule" id="PRU00504"/>
    </source>
</evidence>
<dbReference type="SUPFAM" id="SSF48452">
    <property type="entry name" value="TPR-like"/>
    <property type="match status" value="1"/>
</dbReference>
<reference evidence="11" key="1">
    <citation type="submission" date="2022-08" db="EMBL/GenBank/DDBJ databases">
        <title>The genomic sequence of strain Paenibacillus sp. SCIV0701.</title>
        <authorList>
            <person name="Zhao H."/>
        </authorList>
    </citation>
    <scope>NUCLEOTIDE SEQUENCE</scope>
    <source>
        <strain evidence="11">SCIV0701</strain>
    </source>
</reference>
<dbReference type="PROSITE" id="PS51125">
    <property type="entry name" value="NHL"/>
    <property type="match status" value="1"/>
</dbReference>
<dbReference type="Pfam" id="PF01436">
    <property type="entry name" value="NHL"/>
    <property type="match status" value="1"/>
</dbReference>
<feature type="transmembrane region" description="Helical" evidence="8">
    <location>
        <begin position="535"/>
        <end position="552"/>
    </location>
</feature>
<proteinExistence type="predicted"/>
<dbReference type="InterPro" id="IPR001258">
    <property type="entry name" value="NHL_repeat"/>
</dbReference>
<feature type="transmembrane region" description="Helical" evidence="8">
    <location>
        <begin position="431"/>
        <end position="448"/>
    </location>
</feature>
<evidence type="ECO:0000259" key="10">
    <source>
        <dbReference type="Pfam" id="PF04893"/>
    </source>
</evidence>
<keyword evidence="12" id="KW-1185">Reference proteome</keyword>